<sequence>MAKEARIVCEVPIVASAGTGTRIVASEDGELFHVFHRPSAERDLLTPQQTFNLPGALETARKVLAGNPLASTAPETLRILAAAVMIGAATDPHAVLAAPSDDGAQEREEEGRAG</sequence>
<evidence type="ECO:0000313" key="1">
    <source>
        <dbReference type="EMBL" id="RFC61820.1"/>
    </source>
</evidence>
<accession>A0A371WXU8</accession>
<reference evidence="1 2" key="1">
    <citation type="submission" date="2018-08" db="EMBL/GenBank/DDBJ databases">
        <title>Fulvimarina sp. 85, whole genome shotgun sequence.</title>
        <authorList>
            <person name="Tuo L."/>
        </authorList>
    </citation>
    <scope>NUCLEOTIDE SEQUENCE [LARGE SCALE GENOMIC DNA]</scope>
    <source>
        <strain evidence="1 2">85</strain>
    </source>
</reference>
<dbReference type="EMBL" id="QURL01000014">
    <property type="protein sequence ID" value="RFC61820.1"/>
    <property type="molecule type" value="Genomic_DNA"/>
</dbReference>
<comment type="caution">
    <text evidence="1">The sequence shown here is derived from an EMBL/GenBank/DDBJ whole genome shotgun (WGS) entry which is preliminary data.</text>
</comment>
<organism evidence="1 2">
    <name type="scientific">Fulvimarina endophytica</name>
    <dbReference type="NCBI Taxonomy" id="2293836"/>
    <lineage>
        <taxon>Bacteria</taxon>
        <taxon>Pseudomonadati</taxon>
        <taxon>Pseudomonadota</taxon>
        <taxon>Alphaproteobacteria</taxon>
        <taxon>Hyphomicrobiales</taxon>
        <taxon>Aurantimonadaceae</taxon>
        <taxon>Fulvimarina</taxon>
    </lineage>
</organism>
<name>A0A371WXU8_9HYPH</name>
<evidence type="ECO:0000313" key="2">
    <source>
        <dbReference type="Proteomes" id="UP000264310"/>
    </source>
</evidence>
<gene>
    <name evidence="1" type="ORF">DYI37_19225</name>
</gene>
<dbReference type="Proteomes" id="UP000264310">
    <property type="component" value="Unassembled WGS sequence"/>
</dbReference>
<proteinExistence type="predicted"/>
<dbReference type="RefSeq" id="WP_116684894.1">
    <property type="nucleotide sequence ID" value="NZ_QURL01000014.1"/>
</dbReference>
<keyword evidence="2" id="KW-1185">Reference proteome</keyword>
<dbReference type="AlphaFoldDB" id="A0A371WXU8"/>
<protein>
    <submittedName>
        <fullName evidence="1">Uncharacterized protein</fullName>
    </submittedName>
</protein>